<feature type="non-terminal residue" evidence="2">
    <location>
        <position position="1"/>
    </location>
</feature>
<protein>
    <submittedName>
        <fullName evidence="2">Uncharacterized protein</fullName>
    </submittedName>
</protein>
<comment type="caution">
    <text evidence="2">The sequence shown here is derived from an EMBL/GenBank/DDBJ whole genome shotgun (WGS) entry which is preliminary data.</text>
</comment>
<evidence type="ECO:0000256" key="1">
    <source>
        <dbReference type="SAM" id="MobiDB-lite"/>
    </source>
</evidence>
<dbReference type="EMBL" id="LAZR01011090">
    <property type="protein sequence ID" value="KKM63478.1"/>
    <property type="molecule type" value="Genomic_DNA"/>
</dbReference>
<feature type="compositionally biased region" description="Basic and acidic residues" evidence="1">
    <location>
        <begin position="94"/>
        <end position="103"/>
    </location>
</feature>
<feature type="region of interest" description="Disordered" evidence="1">
    <location>
        <begin position="94"/>
        <end position="118"/>
    </location>
</feature>
<sequence>LDYSKAVVPVNVDIPDKIEKDNKSNAENAQLEHERQAKLNETESKERIAEMKAHTDMTIAQAKLGTEGGLALLKAEIERIGTLIEDQRKHSFLEHESVLHAKSPEPGPPQGQTPAEVS</sequence>
<organism evidence="2">
    <name type="scientific">marine sediment metagenome</name>
    <dbReference type="NCBI Taxonomy" id="412755"/>
    <lineage>
        <taxon>unclassified sequences</taxon>
        <taxon>metagenomes</taxon>
        <taxon>ecological metagenomes</taxon>
    </lineage>
</organism>
<accession>A0A0F9J1M7</accession>
<gene>
    <name evidence="2" type="ORF">LCGC14_1511030</name>
</gene>
<dbReference type="AlphaFoldDB" id="A0A0F9J1M7"/>
<reference evidence="2" key="1">
    <citation type="journal article" date="2015" name="Nature">
        <title>Complex archaea that bridge the gap between prokaryotes and eukaryotes.</title>
        <authorList>
            <person name="Spang A."/>
            <person name="Saw J.H."/>
            <person name="Jorgensen S.L."/>
            <person name="Zaremba-Niedzwiedzka K."/>
            <person name="Martijn J."/>
            <person name="Lind A.E."/>
            <person name="van Eijk R."/>
            <person name="Schleper C."/>
            <person name="Guy L."/>
            <person name="Ettema T.J."/>
        </authorList>
    </citation>
    <scope>NUCLEOTIDE SEQUENCE</scope>
</reference>
<proteinExistence type="predicted"/>
<name>A0A0F9J1M7_9ZZZZ</name>
<feature type="region of interest" description="Disordered" evidence="1">
    <location>
        <begin position="18"/>
        <end position="45"/>
    </location>
</feature>
<evidence type="ECO:0000313" key="2">
    <source>
        <dbReference type="EMBL" id="KKM63478.1"/>
    </source>
</evidence>